<proteinExistence type="predicted"/>
<gene>
    <name evidence="1" type="ORF">RM780_03875</name>
</gene>
<dbReference type="Proteomes" id="UP001183388">
    <property type="component" value="Unassembled WGS sequence"/>
</dbReference>
<accession>A0ABU2L3V6</accession>
<evidence type="ECO:0000313" key="2">
    <source>
        <dbReference type="Proteomes" id="UP001183388"/>
    </source>
</evidence>
<name>A0ABU2L3V6_9ACTN</name>
<dbReference type="EMBL" id="JAVREN010000004">
    <property type="protein sequence ID" value="MDT0306101.1"/>
    <property type="molecule type" value="Genomic_DNA"/>
</dbReference>
<sequence length="97" mass="10488">MSPATNAPPLPRDAWGFLTTPLHDLLDAANATTRTVEPRPRFLGGIFPAPNGHRLDLPGDLAPLERDIVARGLLAAWYGIDTTNWPTPLAITPEVAR</sequence>
<protein>
    <submittedName>
        <fullName evidence="1">Uncharacterized protein</fullName>
    </submittedName>
</protein>
<evidence type="ECO:0000313" key="1">
    <source>
        <dbReference type="EMBL" id="MDT0306101.1"/>
    </source>
</evidence>
<keyword evidence="2" id="KW-1185">Reference proteome</keyword>
<reference evidence="2" key="1">
    <citation type="submission" date="2023-07" db="EMBL/GenBank/DDBJ databases">
        <title>30 novel species of actinomycetes from the DSMZ collection.</title>
        <authorList>
            <person name="Nouioui I."/>
        </authorList>
    </citation>
    <scope>NUCLEOTIDE SEQUENCE [LARGE SCALE GENOMIC DNA]</scope>
    <source>
        <strain evidence="2">DSM 44917</strain>
    </source>
</reference>
<comment type="caution">
    <text evidence="1">The sequence shown here is derived from an EMBL/GenBank/DDBJ whole genome shotgun (WGS) entry which is preliminary data.</text>
</comment>
<dbReference type="RefSeq" id="WP_311629020.1">
    <property type="nucleotide sequence ID" value="NZ_JAVREN010000004.1"/>
</dbReference>
<organism evidence="1 2">
    <name type="scientific">Streptomyces boetiae</name>
    <dbReference type="NCBI Taxonomy" id="3075541"/>
    <lineage>
        <taxon>Bacteria</taxon>
        <taxon>Bacillati</taxon>
        <taxon>Actinomycetota</taxon>
        <taxon>Actinomycetes</taxon>
        <taxon>Kitasatosporales</taxon>
        <taxon>Streptomycetaceae</taxon>
        <taxon>Streptomyces</taxon>
    </lineage>
</organism>